<evidence type="ECO:0008006" key="3">
    <source>
        <dbReference type="Google" id="ProtNLM"/>
    </source>
</evidence>
<dbReference type="RefSeq" id="WP_207857807.1">
    <property type="nucleotide sequence ID" value="NZ_JAFREP010000005.1"/>
</dbReference>
<dbReference type="Proteomes" id="UP000664417">
    <property type="component" value="Unassembled WGS sequence"/>
</dbReference>
<dbReference type="EMBL" id="JAFREP010000005">
    <property type="protein sequence ID" value="MBO1318176.1"/>
    <property type="molecule type" value="Genomic_DNA"/>
</dbReference>
<sequence length="216" mass="24041">MSQHSLPGPETPVTVFLACFKRALVPDISPVGMGLQTPHTLAVGKNYLFQIHCQGHTFSVMGGVVRWSLSELRPDDTGSSVPLYSGGIEFDIPRSYTEQNLWHLLKENSPGEKRIGSPRIEPLYQVFADVFEAVDSEVGFLANGDLVFSAPRPFDPDGEWDLILAWGERHVEIVGRVVQVSKKDNQSAYLSVLEVMKCEPKGEELLNRMRASFPRS</sequence>
<comment type="caution">
    <text evidence="1">The sequence shown here is derived from an EMBL/GenBank/DDBJ whole genome shotgun (WGS) entry which is preliminary data.</text>
</comment>
<dbReference type="AlphaFoldDB" id="A0A8J7QBY6"/>
<accession>A0A8J7QBY6</accession>
<organism evidence="1 2">
    <name type="scientific">Acanthopleuribacter pedis</name>
    <dbReference type="NCBI Taxonomy" id="442870"/>
    <lineage>
        <taxon>Bacteria</taxon>
        <taxon>Pseudomonadati</taxon>
        <taxon>Acidobacteriota</taxon>
        <taxon>Holophagae</taxon>
        <taxon>Acanthopleuribacterales</taxon>
        <taxon>Acanthopleuribacteraceae</taxon>
        <taxon>Acanthopleuribacter</taxon>
    </lineage>
</organism>
<name>A0A8J7QBY6_9BACT</name>
<proteinExistence type="predicted"/>
<protein>
    <recommendedName>
        <fullName evidence="3">PilZ domain-containing protein</fullName>
    </recommendedName>
</protein>
<evidence type="ECO:0000313" key="2">
    <source>
        <dbReference type="Proteomes" id="UP000664417"/>
    </source>
</evidence>
<reference evidence="1" key="1">
    <citation type="submission" date="2021-03" db="EMBL/GenBank/DDBJ databases">
        <authorList>
            <person name="Wang G."/>
        </authorList>
    </citation>
    <scope>NUCLEOTIDE SEQUENCE</scope>
    <source>
        <strain evidence="1">KCTC 12899</strain>
    </source>
</reference>
<gene>
    <name evidence="1" type="ORF">J3U88_06905</name>
</gene>
<evidence type="ECO:0000313" key="1">
    <source>
        <dbReference type="EMBL" id="MBO1318176.1"/>
    </source>
</evidence>
<keyword evidence="2" id="KW-1185">Reference proteome</keyword>